<gene>
    <name evidence="12" type="ORF">AB5J56_43605</name>
</gene>
<evidence type="ECO:0000256" key="8">
    <source>
        <dbReference type="ARBA" id="ARBA00023251"/>
    </source>
</evidence>
<evidence type="ECO:0000256" key="2">
    <source>
        <dbReference type="ARBA" id="ARBA00008537"/>
    </source>
</evidence>
<feature type="transmembrane region" description="Helical" evidence="10">
    <location>
        <begin position="15"/>
        <end position="38"/>
    </location>
</feature>
<reference evidence="12" key="1">
    <citation type="submission" date="2024-07" db="EMBL/GenBank/DDBJ databases">
        <authorList>
            <person name="Yu S.T."/>
        </authorList>
    </citation>
    <scope>NUCLEOTIDE SEQUENCE</scope>
    <source>
        <strain evidence="12">R21</strain>
    </source>
</reference>
<feature type="transmembrane region" description="Helical" evidence="10">
    <location>
        <begin position="361"/>
        <end position="384"/>
    </location>
</feature>
<feature type="transmembrane region" description="Helical" evidence="10">
    <location>
        <begin position="204"/>
        <end position="222"/>
    </location>
</feature>
<protein>
    <submittedName>
        <fullName evidence="12">DHA2 family efflux MFS transporter permease subunit</fullName>
    </submittedName>
</protein>
<dbReference type="PANTHER" id="PTHR42718">
    <property type="entry name" value="MAJOR FACILITATOR SUPERFAMILY MULTIDRUG TRANSPORTER MFSC"/>
    <property type="match status" value="1"/>
</dbReference>
<dbReference type="InterPro" id="IPR011701">
    <property type="entry name" value="MFS"/>
</dbReference>
<dbReference type="AlphaFoldDB" id="A0AB39PQC5"/>
<dbReference type="RefSeq" id="WP_369241825.1">
    <property type="nucleotide sequence ID" value="NZ_CP163435.1"/>
</dbReference>
<keyword evidence="5 10" id="KW-0812">Transmembrane</keyword>
<comment type="similarity">
    <text evidence="2">Belongs to the major facilitator superfamily. EmrB family.</text>
</comment>
<feature type="transmembrane region" description="Helical" evidence="10">
    <location>
        <begin position="270"/>
        <end position="290"/>
    </location>
</feature>
<evidence type="ECO:0000256" key="10">
    <source>
        <dbReference type="SAM" id="Phobius"/>
    </source>
</evidence>
<keyword evidence="4" id="KW-1003">Cell membrane</keyword>
<organism evidence="12">
    <name type="scientific">Streptomyces sp. R21</name>
    <dbReference type="NCBI Taxonomy" id="3238627"/>
    <lineage>
        <taxon>Bacteria</taxon>
        <taxon>Bacillati</taxon>
        <taxon>Actinomycetota</taxon>
        <taxon>Actinomycetes</taxon>
        <taxon>Kitasatosporales</taxon>
        <taxon>Streptomycetaceae</taxon>
        <taxon>Streptomyces</taxon>
    </lineage>
</organism>
<dbReference type="GO" id="GO:0046677">
    <property type="term" value="P:response to antibiotic"/>
    <property type="evidence" value="ECO:0007669"/>
    <property type="project" value="UniProtKB-KW"/>
</dbReference>
<dbReference type="GO" id="GO:0005886">
    <property type="term" value="C:plasma membrane"/>
    <property type="evidence" value="ECO:0007669"/>
    <property type="project" value="UniProtKB-SubCell"/>
</dbReference>
<feature type="transmembrane region" description="Helical" evidence="10">
    <location>
        <begin position="228"/>
        <end position="249"/>
    </location>
</feature>
<dbReference type="InterPro" id="IPR004638">
    <property type="entry name" value="EmrB-like"/>
</dbReference>
<evidence type="ECO:0000256" key="1">
    <source>
        <dbReference type="ARBA" id="ARBA00004651"/>
    </source>
</evidence>
<feature type="transmembrane region" description="Helical" evidence="10">
    <location>
        <begin position="50"/>
        <end position="70"/>
    </location>
</feature>
<dbReference type="PROSITE" id="PS50850">
    <property type="entry name" value="MFS"/>
    <property type="match status" value="1"/>
</dbReference>
<feature type="transmembrane region" description="Helical" evidence="10">
    <location>
        <begin position="335"/>
        <end position="355"/>
    </location>
</feature>
<evidence type="ECO:0000256" key="7">
    <source>
        <dbReference type="ARBA" id="ARBA00023136"/>
    </source>
</evidence>
<keyword evidence="8" id="KW-0046">Antibiotic resistance</keyword>
<dbReference type="Pfam" id="PF07690">
    <property type="entry name" value="MFS_1"/>
    <property type="match status" value="1"/>
</dbReference>
<dbReference type="GO" id="GO:0022857">
    <property type="term" value="F:transmembrane transporter activity"/>
    <property type="evidence" value="ECO:0007669"/>
    <property type="project" value="InterPro"/>
</dbReference>
<evidence type="ECO:0000256" key="9">
    <source>
        <dbReference type="SAM" id="MobiDB-lite"/>
    </source>
</evidence>
<feature type="transmembrane region" description="Helical" evidence="10">
    <location>
        <begin position="141"/>
        <end position="160"/>
    </location>
</feature>
<dbReference type="InterPro" id="IPR036259">
    <property type="entry name" value="MFS_trans_sf"/>
</dbReference>
<dbReference type="PANTHER" id="PTHR42718:SF9">
    <property type="entry name" value="MAJOR FACILITATOR SUPERFAMILY MULTIDRUG TRANSPORTER MFSC"/>
    <property type="match status" value="1"/>
</dbReference>
<dbReference type="EMBL" id="CP163435">
    <property type="protein sequence ID" value="XDQ31174.1"/>
    <property type="molecule type" value="Genomic_DNA"/>
</dbReference>
<feature type="transmembrane region" description="Helical" evidence="10">
    <location>
        <begin position="172"/>
        <end position="192"/>
    </location>
</feature>
<feature type="region of interest" description="Disordered" evidence="9">
    <location>
        <begin position="455"/>
        <end position="492"/>
    </location>
</feature>
<evidence type="ECO:0000256" key="4">
    <source>
        <dbReference type="ARBA" id="ARBA00022475"/>
    </source>
</evidence>
<evidence type="ECO:0000256" key="6">
    <source>
        <dbReference type="ARBA" id="ARBA00022989"/>
    </source>
</evidence>
<evidence type="ECO:0000313" key="12">
    <source>
        <dbReference type="EMBL" id="XDQ31174.1"/>
    </source>
</evidence>
<name>A0AB39PQC5_9ACTN</name>
<feature type="transmembrane region" description="Helical" evidence="10">
    <location>
        <begin position="310"/>
        <end position="328"/>
    </location>
</feature>
<dbReference type="Gene3D" id="1.20.1720.10">
    <property type="entry name" value="Multidrug resistance protein D"/>
    <property type="match status" value="1"/>
</dbReference>
<dbReference type="SUPFAM" id="SSF103473">
    <property type="entry name" value="MFS general substrate transporter"/>
    <property type="match status" value="1"/>
</dbReference>
<feature type="transmembrane region" description="Helical" evidence="10">
    <location>
        <begin position="82"/>
        <end position="101"/>
    </location>
</feature>
<feature type="transmembrane region" description="Helical" evidence="10">
    <location>
        <begin position="429"/>
        <end position="448"/>
    </location>
</feature>
<keyword evidence="6 10" id="KW-1133">Transmembrane helix</keyword>
<dbReference type="NCBIfam" id="TIGR00711">
    <property type="entry name" value="efflux_EmrB"/>
    <property type="match status" value="1"/>
</dbReference>
<feature type="domain" description="Major facilitator superfamily (MFS) profile" evidence="11">
    <location>
        <begin position="16"/>
        <end position="453"/>
    </location>
</feature>
<keyword evidence="7 10" id="KW-0472">Membrane</keyword>
<comment type="subcellular location">
    <subcellularLocation>
        <location evidence="1">Cell membrane</location>
        <topology evidence="1">Multi-pass membrane protein</topology>
    </subcellularLocation>
</comment>
<feature type="transmembrane region" description="Helical" evidence="10">
    <location>
        <begin position="107"/>
        <end position="129"/>
    </location>
</feature>
<keyword evidence="3" id="KW-0813">Transport</keyword>
<evidence type="ECO:0000256" key="3">
    <source>
        <dbReference type="ARBA" id="ARBA00022448"/>
    </source>
</evidence>
<dbReference type="InterPro" id="IPR020846">
    <property type="entry name" value="MFS_dom"/>
</dbReference>
<feature type="transmembrane region" description="Helical" evidence="10">
    <location>
        <begin position="396"/>
        <end position="423"/>
    </location>
</feature>
<evidence type="ECO:0000256" key="5">
    <source>
        <dbReference type="ARBA" id="ARBA00022692"/>
    </source>
</evidence>
<dbReference type="PRINTS" id="PR01036">
    <property type="entry name" value="TCRTETB"/>
</dbReference>
<evidence type="ECO:0000259" key="11">
    <source>
        <dbReference type="PROSITE" id="PS50850"/>
    </source>
</evidence>
<accession>A0AB39PQC5</accession>
<sequence length="492" mass="50594">MTSEQAALGRRSPTLVLAVCCLSVLLVSLDITILNVALPTMQDDLNTSVAGLQWTLDAYTIVLASLLTLAGSTADRVGRRRIFQLGLVLFTGASALCSLAPTAGWLVAFRMVQAIGGSMLTPVAMAILANTFREPRQRARAIGVWGGVVGLSMAAGPVLGGVLVESAGWRSVFWLNVPIGLAAVLLTALYVPESRAPRARRVDPVGQVLVIVLLGTLTYAVIEAPDKGWTSPPIVLCLIASASALAVFIPYENRRTEPLIEPRLFRNAPFSAAVTSAVFAFAALGGFLFANTLYLQQELGLSALNTGLHLLPMAVLSLVCPPLSGRIVGSRGPRIPLLLAGSAITASGVLAVAATRSTHPSFVLLSIDYALFGLGFGFVNAPITTTAVSGLPPAQAGVASAVAATSRQVGTSLGIAVIGAALAAGARPAPWWIIAGCGLAILGLSTLAPGHAERSRAPVNAGKGAGERGPVRTTVNRLQAERSGGDGDPGSL</sequence>
<dbReference type="CDD" id="cd17321">
    <property type="entry name" value="MFS_MMR_MDR_like"/>
    <property type="match status" value="1"/>
</dbReference>
<dbReference type="Gene3D" id="1.20.1250.20">
    <property type="entry name" value="MFS general substrate transporter like domains"/>
    <property type="match status" value="1"/>
</dbReference>
<proteinExistence type="inferred from homology"/>